<feature type="compositionally biased region" description="Acidic residues" evidence="7">
    <location>
        <begin position="138"/>
        <end position="154"/>
    </location>
</feature>
<dbReference type="Proteomes" id="UP000237438">
    <property type="component" value="Unassembled WGS sequence"/>
</dbReference>
<feature type="compositionally biased region" description="Polar residues" evidence="7">
    <location>
        <begin position="49"/>
        <end position="76"/>
    </location>
</feature>
<feature type="compositionally biased region" description="Basic and acidic residues" evidence="7">
    <location>
        <begin position="233"/>
        <end position="247"/>
    </location>
</feature>
<dbReference type="GO" id="GO:0000712">
    <property type="term" value="P:resolution of meiotic recombination intermediates"/>
    <property type="evidence" value="ECO:0007669"/>
    <property type="project" value="TreeGrafter"/>
</dbReference>
<comment type="subcellular location">
    <subcellularLocation>
        <location evidence="1">Nucleus</location>
    </subcellularLocation>
</comment>
<name>A0A2S4PPX6_9PEZI</name>
<comment type="similarity">
    <text evidence="2">Belongs to the CENP-X/MHF2 family.</text>
</comment>
<dbReference type="GO" id="GO:0031297">
    <property type="term" value="P:replication fork processing"/>
    <property type="evidence" value="ECO:0007669"/>
    <property type="project" value="TreeGrafter"/>
</dbReference>
<accession>A0A2S4PPX6</accession>
<feature type="compositionally biased region" description="Acidic residues" evidence="7">
    <location>
        <begin position="178"/>
        <end position="204"/>
    </location>
</feature>
<feature type="compositionally biased region" description="Low complexity" evidence="7">
    <location>
        <begin position="12"/>
        <end position="25"/>
    </location>
</feature>
<dbReference type="EMBL" id="PEDP01001189">
    <property type="protein sequence ID" value="POS84079.1"/>
    <property type="molecule type" value="Genomic_DNA"/>
</dbReference>
<keyword evidence="5" id="KW-0234">DNA repair</keyword>
<dbReference type="InterPro" id="IPR018552">
    <property type="entry name" value="CENP-X"/>
</dbReference>
<gene>
    <name evidence="8" type="ORF">EPUL_003758</name>
</gene>
<feature type="compositionally biased region" description="Pro residues" evidence="7">
    <location>
        <begin position="1"/>
        <end position="11"/>
    </location>
</feature>
<evidence type="ECO:0000256" key="7">
    <source>
        <dbReference type="SAM" id="MobiDB-lite"/>
    </source>
</evidence>
<reference evidence="8 9" key="1">
    <citation type="submission" date="2017-10" db="EMBL/GenBank/DDBJ databases">
        <title>Development of genomic resources for the powdery mildew, Erysiphe pulchra.</title>
        <authorList>
            <person name="Wadl P.A."/>
            <person name="Mack B.M."/>
            <person name="Moore G."/>
            <person name="Beltz S.B."/>
        </authorList>
    </citation>
    <scope>NUCLEOTIDE SEQUENCE [LARGE SCALE GENOMIC DNA]</scope>
    <source>
        <strain evidence="8">Cflorida</strain>
    </source>
</reference>
<dbReference type="GO" id="GO:0003677">
    <property type="term" value="F:DNA binding"/>
    <property type="evidence" value="ECO:0007669"/>
    <property type="project" value="UniProtKB-KW"/>
</dbReference>
<sequence>MAPKPFKPPGPSTVKSSSLSSPSVTMKKKPPDRSKDSTDTSKQKKNMSESRTVSGPSSSTATSIRGRNKVSNVSTINKRRKVVDRRASSMSTIKLPSLSPSTSDEDENSRNIRSLVDSQAEEGTSSDQEDEVMRNLEIDEIMDDNDNEDDDDPFGSDTDLPRRSRKLSARQLGSKNGEDEEDDDQILADIDNNVDFDDEDDDDASTTRNSEELDIFIPRDLLSVLLHEMFKSTEDREREQNRGESKGVTKRGQIRMTKQAVDAVGKYLDTFVKEAVARAACEDLERGGSGVLEVEDLERLAPQLILDF</sequence>
<feature type="region of interest" description="Disordered" evidence="7">
    <location>
        <begin position="233"/>
        <end position="252"/>
    </location>
</feature>
<dbReference type="Gene3D" id="6.10.130.30">
    <property type="match status" value="1"/>
</dbReference>
<feature type="compositionally biased region" description="Polar residues" evidence="7">
    <location>
        <begin position="88"/>
        <end position="102"/>
    </location>
</feature>
<evidence type="ECO:0000256" key="1">
    <source>
        <dbReference type="ARBA" id="ARBA00004123"/>
    </source>
</evidence>
<evidence type="ECO:0000256" key="6">
    <source>
        <dbReference type="ARBA" id="ARBA00023242"/>
    </source>
</evidence>
<dbReference type="OrthoDB" id="2500381at2759"/>
<evidence type="ECO:0000256" key="5">
    <source>
        <dbReference type="ARBA" id="ARBA00023204"/>
    </source>
</evidence>
<organism evidence="8 9">
    <name type="scientific">Erysiphe pulchra</name>
    <dbReference type="NCBI Taxonomy" id="225359"/>
    <lineage>
        <taxon>Eukaryota</taxon>
        <taxon>Fungi</taxon>
        <taxon>Dikarya</taxon>
        <taxon>Ascomycota</taxon>
        <taxon>Pezizomycotina</taxon>
        <taxon>Leotiomycetes</taxon>
        <taxon>Erysiphales</taxon>
        <taxon>Erysiphaceae</taxon>
        <taxon>Erysiphe</taxon>
    </lineage>
</organism>
<keyword evidence="3" id="KW-0227">DNA damage</keyword>
<dbReference type="Pfam" id="PF09415">
    <property type="entry name" value="CENP-X"/>
    <property type="match status" value="1"/>
</dbReference>
<evidence type="ECO:0000313" key="8">
    <source>
        <dbReference type="EMBL" id="POS84079.1"/>
    </source>
</evidence>
<dbReference type="GO" id="GO:0071821">
    <property type="term" value="C:FANCM-MHF complex"/>
    <property type="evidence" value="ECO:0007669"/>
    <property type="project" value="TreeGrafter"/>
</dbReference>
<keyword evidence="4" id="KW-0238">DNA-binding</keyword>
<evidence type="ECO:0000313" key="9">
    <source>
        <dbReference type="Proteomes" id="UP000237438"/>
    </source>
</evidence>
<evidence type="ECO:0000256" key="4">
    <source>
        <dbReference type="ARBA" id="ARBA00023125"/>
    </source>
</evidence>
<dbReference type="PANTHER" id="PTHR28680:SF1">
    <property type="entry name" value="CENTROMERE PROTEIN X"/>
    <property type="match status" value="1"/>
</dbReference>
<dbReference type="GO" id="GO:0006281">
    <property type="term" value="P:DNA repair"/>
    <property type="evidence" value="ECO:0007669"/>
    <property type="project" value="UniProtKB-KW"/>
</dbReference>
<dbReference type="AlphaFoldDB" id="A0A2S4PPX6"/>
<feature type="compositionally biased region" description="Basic and acidic residues" evidence="7">
    <location>
        <begin position="29"/>
        <end position="48"/>
    </location>
</feature>
<keyword evidence="9" id="KW-1185">Reference proteome</keyword>
<dbReference type="PANTHER" id="PTHR28680">
    <property type="entry name" value="CENTROMERE PROTEIN X"/>
    <property type="match status" value="1"/>
</dbReference>
<comment type="caution">
    <text evidence="8">The sequence shown here is derived from an EMBL/GenBank/DDBJ whole genome shotgun (WGS) entry which is preliminary data.</text>
</comment>
<dbReference type="GO" id="GO:0051382">
    <property type="term" value="P:kinetochore assembly"/>
    <property type="evidence" value="ECO:0007669"/>
    <property type="project" value="InterPro"/>
</dbReference>
<evidence type="ECO:0000256" key="3">
    <source>
        <dbReference type="ARBA" id="ARBA00022763"/>
    </source>
</evidence>
<evidence type="ECO:0000256" key="2">
    <source>
        <dbReference type="ARBA" id="ARBA00009359"/>
    </source>
</evidence>
<keyword evidence="6" id="KW-0539">Nucleus</keyword>
<protein>
    <submittedName>
        <fullName evidence="8">Uncharacterized protein</fullName>
    </submittedName>
</protein>
<feature type="region of interest" description="Disordered" evidence="7">
    <location>
        <begin position="1"/>
        <end position="211"/>
    </location>
</feature>
<proteinExistence type="inferred from homology"/>
<dbReference type="CDD" id="cd22921">
    <property type="entry name" value="HFD_CENP-X"/>
    <property type="match status" value="1"/>
</dbReference>